<dbReference type="Gene3D" id="3.30.70.150">
    <property type="entry name" value="RuBisCO large subunit, N-terminal domain"/>
    <property type="match status" value="1"/>
</dbReference>
<dbReference type="InterPro" id="IPR036376">
    <property type="entry name" value="RuBisCO_lsu_C_sf"/>
</dbReference>
<keyword evidence="2" id="KW-0479">Metal-binding</keyword>
<dbReference type="Proteomes" id="UP000070633">
    <property type="component" value="Unassembled WGS sequence"/>
</dbReference>
<dbReference type="EMBL" id="LHYI01000002">
    <property type="protein sequence ID" value="KXB08951.1"/>
    <property type="molecule type" value="Genomic_DNA"/>
</dbReference>
<dbReference type="Pfam" id="PF02788">
    <property type="entry name" value="RuBisCO_large_N"/>
    <property type="match status" value="1"/>
</dbReference>
<evidence type="ECO:0000313" key="7">
    <source>
        <dbReference type="Proteomes" id="UP000070633"/>
    </source>
</evidence>
<dbReference type="Pfam" id="PF00016">
    <property type="entry name" value="RuBisCO_large"/>
    <property type="match status" value="1"/>
</dbReference>
<dbReference type="InterPro" id="IPR036422">
    <property type="entry name" value="RuBisCO_lsu_N_sf"/>
</dbReference>
<feature type="domain" description="Ribulose bisphosphate carboxylase large subunit C-terminal" evidence="4">
    <location>
        <begin position="123"/>
        <end position="402"/>
    </location>
</feature>
<dbReference type="PANTHER" id="PTHR42704:SF17">
    <property type="entry name" value="RIBULOSE BISPHOSPHATE CARBOXYLASE LARGE CHAIN"/>
    <property type="match status" value="1"/>
</dbReference>
<dbReference type="SFLD" id="SFLDS00014">
    <property type="entry name" value="RuBisCO"/>
    <property type="match status" value="1"/>
</dbReference>
<sequence length="405" mass="43996">MVATYLVETSEGFSFDKVGGAIATELSTGTWTSVHAETPKLQRKSRAKVIRNEKLGKENGRETVLSQIAFPVENISERGGIGLIMTTFGGNAFGMSDFRNFRVIDLELPKRIVSRFNGPNFGIEGVRKILETEKSRRPHLGTIVKPNVGLTPSEFQDIVYEAAAGGVDFVKDDELLVDPDYCPIEERAAAASEALDRGEDETGRRALYACNITDRADRIVDTAQDAIDNGAPFLMVNVITAGFSALRALAEANLDVPIHVHRNFHAAFTRDSKHGVKMRVIAKLVRMAGGDQLHTGTAAGKMEGQGGEVRMINDFLRGDWHGLKTTFPVASGGIHPGLVKRNIEVLGNDIVIQAGGGIHGHPDGTRSGAKAMRQAIESSMKGRSIEDYAETHEELKKAIEYWGTA</sequence>
<feature type="domain" description="Ribulose bisphosphate carboxylase large subunit ferrodoxin-like N-terminal" evidence="5">
    <location>
        <begin position="1"/>
        <end position="111"/>
    </location>
</feature>
<keyword evidence="7" id="KW-1185">Reference proteome</keyword>
<dbReference type="Gene3D" id="3.20.20.110">
    <property type="entry name" value="Ribulose bisphosphate carboxylase, large subunit, C-terminal domain"/>
    <property type="match status" value="1"/>
</dbReference>
<dbReference type="PROSITE" id="PS00157">
    <property type="entry name" value="RUBISCO_LARGE"/>
    <property type="match status" value="1"/>
</dbReference>
<accession>A0ABR5TK39</accession>
<dbReference type="InterPro" id="IPR000685">
    <property type="entry name" value="RuBisCO_lsu_C"/>
</dbReference>
<evidence type="ECO:0008006" key="8">
    <source>
        <dbReference type="Google" id="ProtNLM"/>
    </source>
</evidence>
<evidence type="ECO:0000256" key="2">
    <source>
        <dbReference type="ARBA" id="ARBA00022723"/>
    </source>
</evidence>
<reference evidence="6 7" key="1">
    <citation type="journal article" date="2016" name="Sci. Rep.">
        <title>Metabolic traits of an uncultured archaeal lineage -MSBL1- from brine pools of the Red Sea.</title>
        <authorList>
            <person name="Mwirichia R."/>
            <person name="Alam I."/>
            <person name="Rashid M."/>
            <person name="Vinu M."/>
            <person name="Ba-Alawi W."/>
            <person name="Anthony Kamau A."/>
            <person name="Kamanda Ngugi D."/>
            <person name="Goker M."/>
            <person name="Klenk H.P."/>
            <person name="Bajic V."/>
            <person name="Stingl U."/>
        </authorList>
    </citation>
    <scope>NUCLEOTIDE SEQUENCE [LARGE SCALE GENOMIC DNA]</scope>
    <source>
        <strain evidence="6">SCGC-AAA382M17</strain>
    </source>
</reference>
<comment type="caution">
    <text evidence="6">The sequence shown here is derived from an EMBL/GenBank/DDBJ whole genome shotgun (WGS) entry which is preliminary data.</text>
</comment>
<evidence type="ECO:0000256" key="1">
    <source>
        <dbReference type="ARBA" id="ARBA00001946"/>
    </source>
</evidence>
<dbReference type="SFLD" id="SFLDG00301">
    <property type="entry name" value="RuBisCO-like_proteins"/>
    <property type="match status" value="1"/>
</dbReference>
<gene>
    <name evidence="6" type="ORF">AKJ55_00175</name>
</gene>
<proteinExistence type="predicted"/>
<name>A0ABR5TK39_9EURY</name>
<protein>
    <recommendedName>
        <fullName evidence="8">Ribulose 1,5-bisphosphate carboxylase</fullName>
    </recommendedName>
</protein>
<dbReference type="InterPro" id="IPR017443">
    <property type="entry name" value="RuBisCO_lsu_fd_N"/>
</dbReference>
<evidence type="ECO:0000256" key="3">
    <source>
        <dbReference type="ARBA" id="ARBA00022842"/>
    </source>
</evidence>
<evidence type="ECO:0000259" key="4">
    <source>
        <dbReference type="Pfam" id="PF00016"/>
    </source>
</evidence>
<dbReference type="PANTHER" id="PTHR42704">
    <property type="entry name" value="RIBULOSE BISPHOSPHATE CARBOXYLASE"/>
    <property type="match status" value="1"/>
</dbReference>
<keyword evidence="3" id="KW-0460">Magnesium</keyword>
<evidence type="ECO:0000259" key="5">
    <source>
        <dbReference type="Pfam" id="PF02788"/>
    </source>
</evidence>
<dbReference type="InterPro" id="IPR033966">
    <property type="entry name" value="RuBisCO"/>
</dbReference>
<dbReference type="SUPFAM" id="SSF51649">
    <property type="entry name" value="RuBisCo, C-terminal domain"/>
    <property type="match status" value="1"/>
</dbReference>
<comment type="cofactor">
    <cofactor evidence="1">
        <name>Mg(2+)</name>
        <dbReference type="ChEBI" id="CHEBI:18420"/>
    </cofactor>
</comment>
<organism evidence="6 7">
    <name type="scientific">candidate division MSBL1 archaeon SCGC-AAA382M17</name>
    <dbReference type="NCBI Taxonomy" id="1698284"/>
    <lineage>
        <taxon>Archaea</taxon>
        <taxon>Methanobacteriati</taxon>
        <taxon>Methanobacteriota</taxon>
        <taxon>candidate division MSBL1</taxon>
    </lineage>
</organism>
<dbReference type="SUPFAM" id="SSF54966">
    <property type="entry name" value="RuBisCO, large subunit, small (N-terminal) domain"/>
    <property type="match status" value="1"/>
</dbReference>
<dbReference type="InterPro" id="IPR020878">
    <property type="entry name" value="RuBisCo_large_chain_AS"/>
</dbReference>
<evidence type="ECO:0000313" key="6">
    <source>
        <dbReference type="EMBL" id="KXB08951.1"/>
    </source>
</evidence>